<dbReference type="Pfam" id="PF00903">
    <property type="entry name" value="Glyoxalase"/>
    <property type="match status" value="1"/>
</dbReference>
<dbReference type="PANTHER" id="PTHR43048:SF3">
    <property type="entry name" value="METHYLMALONYL-COA EPIMERASE, MITOCHONDRIAL"/>
    <property type="match status" value="1"/>
</dbReference>
<keyword evidence="1" id="KW-0479">Metal-binding</keyword>
<evidence type="ECO:0000256" key="1">
    <source>
        <dbReference type="ARBA" id="ARBA00022723"/>
    </source>
</evidence>
<dbReference type="SUPFAM" id="SSF54593">
    <property type="entry name" value="Glyoxalase/Bleomycin resistance protein/Dihydroxybiphenyl dioxygenase"/>
    <property type="match status" value="1"/>
</dbReference>
<organism evidence="3">
    <name type="scientific">marine metagenome</name>
    <dbReference type="NCBI Taxonomy" id="408172"/>
    <lineage>
        <taxon>unclassified sequences</taxon>
        <taxon>metagenomes</taxon>
        <taxon>ecological metagenomes</taxon>
    </lineage>
</organism>
<dbReference type="PROSITE" id="PS51819">
    <property type="entry name" value="VOC"/>
    <property type="match status" value="1"/>
</dbReference>
<evidence type="ECO:0000313" key="3">
    <source>
        <dbReference type="EMBL" id="SVE34387.1"/>
    </source>
</evidence>
<dbReference type="GO" id="GO:0004493">
    <property type="term" value="F:methylmalonyl-CoA epimerase activity"/>
    <property type="evidence" value="ECO:0007669"/>
    <property type="project" value="TreeGrafter"/>
</dbReference>
<dbReference type="GO" id="GO:0046872">
    <property type="term" value="F:metal ion binding"/>
    <property type="evidence" value="ECO:0007669"/>
    <property type="project" value="UniProtKB-KW"/>
</dbReference>
<sequence>AFVDPDGNNILLGLPKSLRGKPEILPGRLQHVVFATNQLKRNVAFYTDTLGFKVSDIVREDTTGEDTACFLRSDKMHHSIAFFRAPKAKLDHFANEADCWNDIRDWGDHFAANKVEIVWGAGRHGAGNNLFIFVRDPDGNSLEISAELEMFSYNQQPRIWSHGPRPLNLWGEAWMRS</sequence>
<evidence type="ECO:0000259" key="2">
    <source>
        <dbReference type="PROSITE" id="PS51819"/>
    </source>
</evidence>
<gene>
    <name evidence="3" type="ORF">METZ01_LOCUS487241</name>
</gene>
<dbReference type="InterPro" id="IPR029068">
    <property type="entry name" value="Glyas_Bleomycin-R_OHBP_Dase"/>
</dbReference>
<feature type="non-terminal residue" evidence="3">
    <location>
        <position position="1"/>
    </location>
</feature>
<dbReference type="GO" id="GO:0046491">
    <property type="term" value="P:L-methylmalonyl-CoA metabolic process"/>
    <property type="evidence" value="ECO:0007669"/>
    <property type="project" value="TreeGrafter"/>
</dbReference>
<proteinExistence type="predicted"/>
<feature type="domain" description="VOC" evidence="2">
    <location>
        <begin position="28"/>
        <end position="147"/>
    </location>
</feature>
<dbReference type="InterPro" id="IPR037523">
    <property type="entry name" value="VOC_core"/>
</dbReference>
<dbReference type="AlphaFoldDB" id="A0A383CPW4"/>
<name>A0A383CPW4_9ZZZZ</name>
<dbReference type="Gene3D" id="3.10.180.10">
    <property type="entry name" value="2,3-Dihydroxybiphenyl 1,2-Dioxygenase, domain 1"/>
    <property type="match status" value="1"/>
</dbReference>
<reference evidence="3" key="1">
    <citation type="submission" date="2018-05" db="EMBL/GenBank/DDBJ databases">
        <authorList>
            <person name="Lanie J.A."/>
            <person name="Ng W.-L."/>
            <person name="Kazmierczak K.M."/>
            <person name="Andrzejewski T.M."/>
            <person name="Davidsen T.M."/>
            <person name="Wayne K.J."/>
            <person name="Tettelin H."/>
            <person name="Glass J.I."/>
            <person name="Rusch D."/>
            <person name="Podicherti R."/>
            <person name="Tsui H.-C.T."/>
            <person name="Winkler M.E."/>
        </authorList>
    </citation>
    <scope>NUCLEOTIDE SEQUENCE</scope>
</reference>
<dbReference type="InterPro" id="IPR004360">
    <property type="entry name" value="Glyas_Fos-R_dOase_dom"/>
</dbReference>
<accession>A0A383CPW4</accession>
<protein>
    <recommendedName>
        <fullName evidence="2">VOC domain-containing protein</fullName>
    </recommendedName>
</protein>
<dbReference type="PANTHER" id="PTHR43048">
    <property type="entry name" value="METHYLMALONYL-COA EPIMERASE"/>
    <property type="match status" value="1"/>
</dbReference>
<dbReference type="EMBL" id="UINC01210764">
    <property type="protein sequence ID" value="SVE34387.1"/>
    <property type="molecule type" value="Genomic_DNA"/>
</dbReference>
<dbReference type="InterPro" id="IPR051785">
    <property type="entry name" value="MMCE/EMCE_epimerase"/>
</dbReference>
<dbReference type="CDD" id="cd08343">
    <property type="entry name" value="ED_TypeI_classII_C"/>
    <property type="match status" value="1"/>
</dbReference>